<dbReference type="Proteomes" id="UP000190274">
    <property type="component" value="Chromosome H"/>
</dbReference>
<feature type="compositionally biased region" description="Basic and acidic residues" evidence="1">
    <location>
        <begin position="34"/>
        <end position="48"/>
    </location>
</feature>
<keyword evidence="3" id="KW-1185">Reference proteome</keyword>
<dbReference type="InterPro" id="IPR006708">
    <property type="entry name" value="Pex19"/>
</dbReference>
<dbReference type="GO" id="GO:0033328">
    <property type="term" value="F:peroxisome membrane targeting sequence binding"/>
    <property type="evidence" value="ECO:0007669"/>
    <property type="project" value="EnsemblFungi"/>
</dbReference>
<reference evidence="2 3" key="1">
    <citation type="submission" date="2016-03" db="EMBL/GenBank/DDBJ databases">
        <authorList>
            <person name="Devillers H."/>
        </authorList>
    </citation>
    <scope>NUCLEOTIDE SEQUENCE [LARGE SCALE GENOMIC DNA]</scope>
    <source>
        <strain evidence="2">CBS 10888</strain>
    </source>
</reference>
<dbReference type="InterPro" id="IPR038322">
    <property type="entry name" value="Pex19_C_sf"/>
</dbReference>
<organism evidence="2 3">
    <name type="scientific">Lachancea dasiensis</name>
    <dbReference type="NCBI Taxonomy" id="1072105"/>
    <lineage>
        <taxon>Eukaryota</taxon>
        <taxon>Fungi</taxon>
        <taxon>Dikarya</taxon>
        <taxon>Ascomycota</taxon>
        <taxon>Saccharomycotina</taxon>
        <taxon>Saccharomycetes</taxon>
        <taxon>Saccharomycetales</taxon>
        <taxon>Saccharomycetaceae</taxon>
        <taxon>Lachancea</taxon>
    </lineage>
</organism>
<dbReference type="GO" id="GO:0005783">
    <property type="term" value="C:endoplasmic reticulum"/>
    <property type="evidence" value="ECO:0007669"/>
    <property type="project" value="EnsemblFungi"/>
</dbReference>
<dbReference type="PANTHER" id="PTHR12774">
    <property type="entry name" value="PEROXISOMAL BIOGENESIS FACTOR 19"/>
    <property type="match status" value="1"/>
</dbReference>
<dbReference type="GO" id="GO:0032581">
    <property type="term" value="P:ER-dependent peroxisome organization"/>
    <property type="evidence" value="ECO:0007669"/>
    <property type="project" value="EnsemblFungi"/>
</dbReference>
<sequence length="308" mass="33971">MSSNLDEYEDLDDLLEDPSKLDDEPASASSTTAAKDECGSPRTTKTDPEIAGAMEDLQGEFAKLLQNSDAGSQEESKRTADGVNQLLKALAEAGSTEKEKEKSPSQQLNDDSRGRDRPNGFKDVVSNTLDRLKESGTKVDANLREERKKGNSNDDVLSQLLDQLVDGTADDDEEGMENAIQNMLNQMSSKDVLYKPMKEMQTEFVSWMAENADREEHADKIECYRKQVVLVDQIVATYERPDYEDGKFRSEIGSLLDGLEQLGDSPVSKGFNSADATGGPDLEKLLEVDGEQDMGNLDKQLQDACPQQ</sequence>
<gene>
    <name evidence="2" type="ORF">LADA_0H13674G</name>
</gene>
<name>A0A1G4K4F1_9SACH</name>
<proteinExistence type="predicted"/>
<feature type="compositionally biased region" description="Basic and acidic residues" evidence="1">
    <location>
        <begin position="110"/>
        <end position="120"/>
    </location>
</feature>
<dbReference type="GO" id="GO:0050821">
    <property type="term" value="P:protein stabilization"/>
    <property type="evidence" value="ECO:0007669"/>
    <property type="project" value="EnsemblFungi"/>
</dbReference>
<evidence type="ECO:0000256" key="1">
    <source>
        <dbReference type="SAM" id="MobiDB-lite"/>
    </source>
</evidence>
<dbReference type="Pfam" id="PF04614">
    <property type="entry name" value="Pex19"/>
    <property type="match status" value="1"/>
</dbReference>
<dbReference type="GO" id="GO:0032527">
    <property type="term" value="P:protein exit from endoplasmic reticulum"/>
    <property type="evidence" value="ECO:0007669"/>
    <property type="project" value="EnsemblFungi"/>
</dbReference>
<evidence type="ECO:0000313" key="3">
    <source>
        <dbReference type="Proteomes" id="UP000190274"/>
    </source>
</evidence>
<dbReference type="EMBL" id="LT598461">
    <property type="protein sequence ID" value="SCU98533.1"/>
    <property type="molecule type" value="Genomic_DNA"/>
</dbReference>
<dbReference type="Gene3D" id="1.20.120.900">
    <property type="entry name" value="Pex19, mPTS binding domain"/>
    <property type="match status" value="1"/>
</dbReference>
<evidence type="ECO:0000313" key="2">
    <source>
        <dbReference type="EMBL" id="SCU98533.1"/>
    </source>
</evidence>
<protein>
    <submittedName>
        <fullName evidence="2">LADA_0H13674g1_1</fullName>
    </submittedName>
</protein>
<dbReference type="GO" id="GO:0005778">
    <property type="term" value="C:peroxisomal membrane"/>
    <property type="evidence" value="ECO:0007669"/>
    <property type="project" value="EnsemblFungi"/>
</dbReference>
<dbReference type="AlphaFoldDB" id="A0A1G4K4F1"/>
<accession>A0A1G4K4F1</accession>
<dbReference type="GO" id="GO:0045046">
    <property type="term" value="P:protein import into peroxisome membrane"/>
    <property type="evidence" value="ECO:0007669"/>
    <property type="project" value="EnsemblFungi"/>
</dbReference>
<dbReference type="STRING" id="1266660.A0A1G4K4F1"/>
<feature type="region of interest" description="Disordered" evidence="1">
    <location>
        <begin position="1"/>
        <end position="155"/>
    </location>
</feature>
<feature type="compositionally biased region" description="Acidic residues" evidence="1">
    <location>
        <begin position="1"/>
        <end position="16"/>
    </location>
</feature>
<dbReference type="OrthoDB" id="21292at2759"/>
<dbReference type="GO" id="GO:1990429">
    <property type="term" value="C:peroxisomal importomer complex"/>
    <property type="evidence" value="ECO:0007669"/>
    <property type="project" value="EnsemblFungi"/>
</dbReference>
<dbReference type="GO" id="GO:0005829">
    <property type="term" value="C:cytosol"/>
    <property type="evidence" value="ECO:0007669"/>
    <property type="project" value="EnsemblFungi"/>
</dbReference>
<feature type="compositionally biased region" description="Basic and acidic residues" evidence="1">
    <location>
        <begin position="130"/>
        <end position="152"/>
    </location>
</feature>
<dbReference type="GO" id="GO:0045033">
    <property type="term" value="P:peroxisome inheritance"/>
    <property type="evidence" value="ECO:0007669"/>
    <property type="project" value="EnsemblFungi"/>
</dbReference>
<dbReference type="PANTHER" id="PTHR12774:SF2">
    <property type="entry name" value="PEROXISOMAL BIOGENESIS FACTOR 19"/>
    <property type="match status" value="1"/>
</dbReference>